<comment type="caution">
    <text evidence="1">The sequence shown here is derived from an EMBL/GenBank/DDBJ whole genome shotgun (WGS) entry which is preliminary data.</text>
</comment>
<sequence length="172" mass="20064">MKFKFLVFLVCVFLINSCRKKIDKAILEEHQHTFTHVVSEQEVSKLRIVEYALDAKTENQIKDWEAYFELQNIINEVKRGDLGFLRTQENEVNLLLINLEKNIPEAVDTPSISARILVLKTTMLKLKSLVNLDTVAKPEILDAIKEFLMAFNNVNFQLNKKIEFDTREINRP</sequence>
<dbReference type="EMBL" id="JAJAPW010000002">
    <property type="protein sequence ID" value="MCB4798497.1"/>
    <property type="molecule type" value="Genomic_DNA"/>
</dbReference>
<gene>
    <name evidence="1" type="ORF">LG649_06555</name>
</gene>
<protein>
    <submittedName>
        <fullName evidence="1">Uncharacterized protein</fullName>
    </submittedName>
</protein>
<name>A0A9X1I1J2_9FLAO</name>
<proteinExistence type="predicted"/>
<dbReference type="Proteomes" id="UP001139199">
    <property type="component" value="Unassembled WGS sequence"/>
</dbReference>
<organism evidence="1 2">
    <name type="scientific">Neotamlana laminarinivorans</name>
    <dbReference type="NCBI Taxonomy" id="2883124"/>
    <lineage>
        <taxon>Bacteria</taxon>
        <taxon>Pseudomonadati</taxon>
        <taxon>Bacteroidota</taxon>
        <taxon>Flavobacteriia</taxon>
        <taxon>Flavobacteriales</taxon>
        <taxon>Flavobacteriaceae</taxon>
        <taxon>Neotamlana</taxon>
    </lineage>
</organism>
<accession>A0A9X1I1J2</accession>
<evidence type="ECO:0000313" key="2">
    <source>
        <dbReference type="Proteomes" id="UP001139199"/>
    </source>
</evidence>
<keyword evidence="2" id="KW-1185">Reference proteome</keyword>
<evidence type="ECO:0000313" key="1">
    <source>
        <dbReference type="EMBL" id="MCB4798497.1"/>
    </source>
</evidence>
<dbReference type="RefSeq" id="WP_226542451.1">
    <property type="nucleotide sequence ID" value="NZ_JAJAPW010000002.1"/>
</dbReference>
<dbReference type="AlphaFoldDB" id="A0A9X1I1J2"/>
<reference evidence="1" key="1">
    <citation type="submission" date="2021-10" db="EMBL/GenBank/DDBJ databases">
        <title>Tamlana sargassums sp. nov., and Tamlana laminarinivorans sp. nov., two new bacteria isolated from the brown alga.</title>
        <authorList>
            <person name="Li J."/>
        </authorList>
    </citation>
    <scope>NUCLEOTIDE SEQUENCE</scope>
    <source>
        <strain evidence="1">PT2-4</strain>
    </source>
</reference>